<dbReference type="Pfam" id="PF01047">
    <property type="entry name" value="MarR"/>
    <property type="match status" value="1"/>
</dbReference>
<dbReference type="Gene3D" id="1.10.10.10">
    <property type="entry name" value="Winged helix-like DNA-binding domain superfamily/Winged helix DNA-binding domain"/>
    <property type="match status" value="1"/>
</dbReference>
<feature type="domain" description="HTH marR-type" evidence="1">
    <location>
        <begin position="1"/>
        <end position="158"/>
    </location>
</feature>
<evidence type="ECO:0000313" key="2">
    <source>
        <dbReference type="EMBL" id="GHF13521.1"/>
    </source>
</evidence>
<evidence type="ECO:0000259" key="1">
    <source>
        <dbReference type="PROSITE" id="PS50995"/>
    </source>
</evidence>
<name>A0A919E4R8_9PROT</name>
<proteinExistence type="predicted"/>
<protein>
    <submittedName>
        <fullName evidence="2">Transcriptional regulator</fullName>
    </submittedName>
</protein>
<comment type="caution">
    <text evidence="2">The sequence shown here is derived from an EMBL/GenBank/DDBJ whole genome shotgun (WGS) entry which is preliminary data.</text>
</comment>
<dbReference type="InterPro" id="IPR039422">
    <property type="entry name" value="MarR/SlyA-like"/>
</dbReference>
<organism evidence="2 3">
    <name type="scientific">Kordiimonas sediminis</name>
    <dbReference type="NCBI Taxonomy" id="1735581"/>
    <lineage>
        <taxon>Bacteria</taxon>
        <taxon>Pseudomonadati</taxon>
        <taxon>Pseudomonadota</taxon>
        <taxon>Alphaproteobacteria</taxon>
        <taxon>Kordiimonadales</taxon>
        <taxon>Kordiimonadaceae</taxon>
        <taxon>Kordiimonas</taxon>
    </lineage>
</organism>
<dbReference type="GO" id="GO:0003700">
    <property type="term" value="F:DNA-binding transcription factor activity"/>
    <property type="evidence" value="ECO:0007669"/>
    <property type="project" value="InterPro"/>
</dbReference>
<dbReference type="PANTHER" id="PTHR33164:SF43">
    <property type="entry name" value="HTH-TYPE TRANSCRIPTIONAL REPRESSOR YETL"/>
    <property type="match status" value="1"/>
</dbReference>
<dbReference type="GO" id="GO:0006950">
    <property type="term" value="P:response to stress"/>
    <property type="evidence" value="ECO:0007669"/>
    <property type="project" value="TreeGrafter"/>
</dbReference>
<evidence type="ECO:0000313" key="3">
    <source>
        <dbReference type="Proteomes" id="UP000630923"/>
    </source>
</evidence>
<dbReference type="Proteomes" id="UP000630923">
    <property type="component" value="Unassembled WGS sequence"/>
</dbReference>
<dbReference type="PROSITE" id="PS50995">
    <property type="entry name" value="HTH_MARR_2"/>
    <property type="match status" value="1"/>
</dbReference>
<dbReference type="InterPro" id="IPR036390">
    <property type="entry name" value="WH_DNA-bd_sf"/>
</dbReference>
<dbReference type="SUPFAM" id="SSF46785">
    <property type="entry name" value="Winged helix' DNA-binding domain"/>
    <property type="match status" value="1"/>
</dbReference>
<reference evidence="2" key="2">
    <citation type="submission" date="2020-09" db="EMBL/GenBank/DDBJ databases">
        <authorList>
            <person name="Sun Q."/>
            <person name="Kim S."/>
        </authorList>
    </citation>
    <scope>NUCLEOTIDE SEQUENCE</scope>
    <source>
        <strain evidence="2">KCTC 42590</strain>
    </source>
</reference>
<keyword evidence="3" id="KW-1185">Reference proteome</keyword>
<accession>A0A919E4R8</accession>
<dbReference type="AlphaFoldDB" id="A0A919E4R8"/>
<dbReference type="InterPro" id="IPR000835">
    <property type="entry name" value="HTH_MarR-typ"/>
</dbReference>
<dbReference type="RefSeq" id="WP_229819093.1">
    <property type="nucleotide sequence ID" value="NZ_BNCI01000001.1"/>
</dbReference>
<reference evidence="2" key="1">
    <citation type="journal article" date="2014" name="Int. J. Syst. Evol. Microbiol.">
        <title>Complete genome sequence of Corynebacterium casei LMG S-19264T (=DSM 44701T), isolated from a smear-ripened cheese.</title>
        <authorList>
            <consortium name="US DOE Joint Genome Institute (JGI-PGF)"/>
            <person name="Walter F."/>
            <person name="Albersmeier A."/>
            <person name="Kalinowski J."/>
            <person name="Ruckert C."/>
        </authorList>
    </citation>
    <scope>NUCLEOTIDE SEQUENCE</scope>
    <source>
        <strain evidence="2">KCTC 42590</strain>
    </source>
</reference>
<dbReference type="PRINTS" id="PR00598">
    <property type="entry name" value="HTHMARR"/>
</dbReference>
<gene>
    <name evidence="2" type="ORF">GCM10017044_04470</name>
</gene>
<sequence>MTARTIKSENSMDTPPDTLRSKQSLRLWLKLLGRTNLIEKTLQGHLRDAYQTTLPRFDVLAELYRRPDGVTMGDLSAMLMVSNGNVTGLARRLQEDGLLIRTPKPSDKRTILLRITDAGKSAFEEMATAHEQWVSTIFASLSAQDITTLMALLDKINSDSPASGKEETHV</sequence>
<dbReference type="SMART" id="SM00347">
    <property type="entry name" value="HTH_MARR"/>
    <property type="match status" value="1"/>
</dbReference>
<dbReference type="EMBL" id="BNCI01000001">
    <property type="protein sequence ID" value="GHF13521.1"/>
    <property type="molecule type" value="Genomic_DNA"/>
</dbReference>
<dbReference type="InterPro" id="IPR036388">
    <property type="entry name" value="WH-like_DNA-bd_sf"/>
</dbReference>
<dbReference type="PANTHER" id="PTHR33164">
    <property type="entry name" value="TRANSCRIPTIONAL REGULATOR, MARR FAMILY"/>
    <property type="match status" value="1"/>
</dbReference>